<dbReference type="STRING" id="1249933.SAMN04489797_1660"/>
<feature type="chain" id="PRO_5009259982" evidence="1">
    <location>
        <begin position="21"/>
        <end position="231"/>
    </location>
</feature>
<evidence type="ECO:0000256" key="1">
    <source>
        <dbReference type="SAM" id="SignalP"/>
    </source>
</evidence>
<sequence length="231" mass="25094">MIRKCTYFLMSLFILFTSCIGEDIINDFVEPELRIINPISSLPVPETYQFNATYFNTIGIEEETTITWNSSNTSSATINTSGLLTAVAEGTTTISASVQNNDVSLIESFTVTISEDGTVIIEEPVIKSGTIVTTSSYLLTGTFTIEAQDNSNDLLISVNSDYEATTSLPGLYLYLTNNPNSISGAYSVGPVSVFNGAHSYVIPGTNINDYTYLLYWCQPFGVKVGTGEILD</sequence>
<proteinExistence type="predicted"/>
<dbReference type="Pfam" id="PF02368">
    <property type="entry name" value="Big_2"/>
    <property type="match status" value="1"/>
</dbReference>
<dbReference type="SUPFAM" id="SSF49373">
    <property type="entry name" value="Invasin/intimin cell-adhesion fragments"/>
    <property type="match status" value="1"/>
</dbReference>
<dbReference type="Gene3D" id="2.60.40.1080">
    <property type="match status" value="1"/>
</dbReference>
<dbReference type="InterPro" id="IPR008964">
    <property type="entry name" value="Invasin/intimin_cell_adhesion"/>
</dbReference>
<dbReference type="AlphaFoldDB" id="A0A1H1SF41"/>
<evidence type="ECO:0000313" key="3">
    <source>
        <dbReference type="EMBL" id="SDS46562.1"/>
    </source>
</evidence>
<reference evidence="3 4" key="1">
    <citation type="submission" date="2016-10" db="EMBL/GenBank/DDBJ databases">
        <authorList>
            <person name="Varghese N."/>
            <person name="Submissions S."/>
        </authorList>
    </citation>
    <scope>NUCLEOTIDE SEQUENCE [LARGE SCALE GENOMIC DNA]</scope>
    <source>
        <strain evidence="3 4">RHA_55</strain>
    </source>
</reference>
<name>A0A1H1SF41_9FLAO</name>
<evidence type="ECO:0000313" key="4">
    <source>
        <dbReference type="Proteomes" id="UP000198963"/>
    </source>
</evidence>
<evidence type="ECO:0000259" key="2">
    <source>
        <dbReference type="PROSITE" id="PS51549"/>
    </source>
</evidence>
<dbReference type="PROSITE" id="PS51257">
    <property type="entry name" value="PROKAR_LIPOPROTEIN"/>
    <property type="match status" value="1"/>
</dbReference>
<keyword evidence="4" id="KW-1185">Reference proteome</keyword>
<accession>A0A1H1SF41</accession>
<dbReference type="EMBL" id="LT629774">
    <property type="protein sequence ID" value="SDS46562.1"/>
    <property type="molecule type" value="Genomic_DNA"/>
</dbReference>
<feature type="domain" description="DM13" evidence="2">
    <location>
        <begin position="129"/>
        <end position="230"/>
    </location>
</feature>
<organism evidence="3 4">
    <name type="scientific">Winogradskyella sediminis</name>
    <dbReference type="NCBI Taxonomy" id="1382466"/>
    <lineage>
        <taxon>Bacteria</taxon>
        <taxon>Pseudomonadati</taxon>
        <taxon>Bacteroidota</taxon>
        <taxon>Flavobacteriia</taxon>
        <taxon>Flavobacteriales</taxon>
        <taxon>Flavobacteriaceae</taxon>
        <taxon>Winogradskyella</taxon>
    </lineage>
</organism>
<feature type="signal peptide" evidence="1">
    <location>
        <begin position="1"/>
        <end position="20"/>
    </location>
</feature>
<dbReference type="PROSITE" id="PS51549">
    <property type="entry name" value="DM13"/>
    <property type="match status" value="1"/>
</dbReference>
<protein>
    <submittedName>
        <fullName evidence="3">Ig-like domain (Group 2)</fullName>
    </submittedName>
</protein>
<dbReference type="SMART" id="SM00635">
    <property type="entry name" value="BID_2"/>
    <property type="match status" value="1"/>
</dbReference>
<dbReference type="InterPro" id="IPR019545">
    <property type="entry name" value="DM13_domain"/>
</dbReference>
<dbReference type="InterPro" id="IPR003343">
    <property type="entry name" value="Big_2"/>
</dbReference>
<keyword evidence="1" id="KW-0732">Signal</keyword>
<dbReference type="RefSeq" id="WP_115838090.1">
    <property type="nucleotide sequence ID" value="NZ_JBLXAG010000014.1"/>
</dbReference>
<dbReference type="Proteomes" id="UP000198963">
    <property type="component" value="Chromosome I"/>
</dbReference>
<gene>
    <name evidence="3" type="ORF">SAMN04489797_1660</name>
</gene>